<feature type="region of interest" description="Disordered" evidence="1">
    <location>
        <begin position="1"/>
        <end position="48"/>
    </location>
</feature>
<protein>
    <submittedName>
        <fullName evidence="2 3">Uncharacterized protein</fullName>
    </submittedName>
</protein>
<dbReference type="EMBL" id="CM000881">
    <property type="protein sequence ID" value="PNT70519.1"/>
    <property type="molecule type" value="Genomic_DNA"/>
</dbReference>
<sequence>MEKAKAKDKNGLKPEASNGTLGTEGKNWESEPQLRFHQESSAKKYNCN</sequence>
<accession>A0A2K2D8B6</accession>
<reference evidence="3" key="3">
    <citation type="submission" date="2018-08" db="UniProtKB">
        <authorList>
            <consortium name="EnsemblPlants"/>
        </authorList>
    </citation>
    <scope>IDENTIFICATION</scope>
    <source>
        <strain evidence="3">cv. Bd21</strain>
    </source>
</reference>
<reference evidence="2 3" key="1">
    <citation type="journal article" date="2010" name="Nature">
        <title>Genome sequencing and analysis of the model grass Brachypodium distachyon.</title>
        <authorList>
            <consortium name="International Brachypodium Initiative"/>
        </authorList>
    </citation>
    <scope>NUCLEOTIDE SEQUENCE [LARGE SCALE GENOMIC DNA]</scope>
    <source>
        <strain evidence="2 3">Bd21</strain>
    </source>
</reference>
<evidence type="ECO:0000313" key="2">
    <source>
        <dbReference type="EMBL" id="PNT70519.1"/>
    </source>
</evidence>
<evidence type="ECO:0000313" key="3">
    <source>
        <dbReference type="EnsemblPlants" id="PNT70519"/>
    </source>
</evidence>
<reference evidence="2" key="2">
    <citation type="submission" date="2017-06" db="EMBL/GenBank/DDBJ databases">
        <title>WGS assembly of Brachypodium distachyon.</title>
        <authorList>
            <consortium name="The International Brachypodium Initiative"/>
            <person name="Lucas S."/>
            <person name="Harmon-Smith M."/>
            <person name="Lail K."/>
            <person name="Tice H."/>
            <person name="Grimwood J."/>
            <person name="Bruce D."/>
            <person name="Barry K."/>
            <person name="Shu S."/>
            <person name="Lindquist E."/>
            <person name="Wang M."/>
            <person name="Pitluck S."/>
            <person name="Vogel J.P."/>
            <person name="Garvin D.F."/>
            <person name="Mockler T.C."/>
            <person name="Schmutz J."/>
            <person name="Rokhsar D."/>
            <person name="Bevan M.W."/>
        </authorList>
    </citation>
    <scope>NUCLEOTIDE SEQUENCE</scope>
    <source>
        <strain evidence="2">Bd21</strain>
    </source>
</reference>
<evidence type="ECO:0000256" key="1">
    <source>
        <dbReference type="SAM" id="MobiDB-lite"/>
    </source>
</evidence>
<gene>
    <name evidence="2" type="ORF">BRADI_2g13243v3</name>
</gene>
<proteinExistence type="predicted"/>
<dbReference type="EnsemblPlants" id="PNT70519">
    <property type="protein sequence ID" value="PNT70519"/>
    <property type="gene ID" value="BRADI_2g13243v3"/>
</dbReference>
<dbReference type="Gramene" id="PNT70519">
    <property type="protein sequence ID" value="PNT70519"/>
    <property type="gene ID" value="BRADI_2g13243v3"/>
</dbReference>
<keyword evidence="4" id="KW-1185">Reference proteome</keyword>
<name>A0A2K2D8B6_BRADI</name>
<dbReference type="InParanoid" id="A0A2K2D8B6"/>
<organism evidence="2">
    <name type="scientific">Brachypodium distachyon</name>
    <name type="common">Purple false brome</name>
    <name type="synonym">Trachynia distachya</name>
    <dbReference type="NCBI Taxonomy" id="15368"/>
    <lineage>
        <taxon>Eukaryota</taxon>
        <taxon>Viridiplantae</taxon>
        <taxon>Streptophyta</taxon>
        <taxon>Embryophyta</taxon>
        <taxon>Tracheophyta</taxon>
        <taxon>Spermatophyta</taxon>
        <taxon>Magnoliopsida</taxon>
        <taxon>Liliopsida</taxon>
        <taxon>Poales</taxon>
        <taxon>Poaceae</taxon>
        <taxon>BOP clade</taxon>
        <taxon>Pooideae</taxon>
        <taxon>Stipodae</taxon>
        <taxon>Brachypodieae</taxon>
        <taxon>Brachypodium</taxon>
    </lineage>
</organism>
<evidence type="ECO:0000313" key="4">
    <source>
        <dbReference type="Proteomes" id="UP000008810"/>
    </source>
</evidence>
<dbReference type="AlphaFoldDB" id="A0A2K2D8B6"/>
<feature type="compositionally biased region" description="Basic and acidic residues" evidence="1">
    <location>
        <begin position="26"/>
        <end position="42"/>
    </location>
</feature>
<feature type="compositionally biased region" description="Basic and acidic residues" evidence="1">
    <location>
        <begin position="1"/>
        <end position="12"/>
    </location>
</feature>
<dbReference type="Proteomes" id="UP000008810">
    <property type="component" value="Chromosome 2"/>
</dbReference>